<sequence length="155" mass="17558">MVCIRRGIYATLEQLANTMIDLEVVVPDGILCLFSAWNIHGLTTSLPQAYHVAIKRGKKIRLPEYPPIALHFLAESILELGTEEKVVSNYEIKVYNVELSVCDAIKFRNKIGIDVCSKVVNNYLALPNRDLTLLMDNANKLRIAKTLEKYLEIKL</sequence>
<accession>A0A412I329</accession>
<name>A0A412I329_9BACE</name>
<dbReference type="EMBL" id="QRVJ01000042">
    <property type="protein sequence ID" value="RGS31270.1"/>
    <property type="molecule type" value="Genomic_DNA"/>
</dbReference>
<protein>
    <submittedName>
        <fullName evidence="1">Uncharacterized protein</fullName>
    </submittedName>
</protein>
<comment type="caution">
    <text evidence="1">The sequence shown here is derived from an EMBL/GenBank/DDBJ whole genome shotgun (WGS) entry which is preliminary data.</text>
</comment>
<dbReference type="Proteomes" id="UP000283341">
    <property type="component" value="Unassembled WGS sequence"/>
</dbReference>
<reference evidence="1 2" key="1">
    <citation type="submission" date="2018-08" db="EMBL/GenBank/DDBJ databases">
        <title>A genome reference for cultivated species of the human gut microbiota.</title>
        <authorList>
            <person name="Zou Y."/>
            <person name="Xue W."/>
            <person name="Luo G."/>
        </authorList>
    </citation>
    <scope>NUCLEOTIDE SEQUENCE [LARGE SCALE GENOMIC DNA]</scope>
    <source>
        <strain evidence="1 2">AF22-3AC</strain>
    </source>
</reference>
<proteinExistence type="predicted"/>
<evidence type="ECO:0000313" key="1">
    <source>
        <dbReference type="EMBL" id="RGS31270.1"/>
    </source>
</evidence>
<evidence type="ECO:0000313" key="2">
    <source>
        <dbReference type="Proteomes" id="UP000283341"/>
    </source>
</evidence>
<organism evidence="1 2">
    <name type="scientific">Bacteroides cellulosilyticus</name>
    <dbReference type="NCBI Taxonomy" id="246787"/>
    <lineage>
        <taxon>Bacteria</taxon>
        <taxon>Pseudomonadati</taxon>
        <taxon>Bacteroidota</taxon>
        <taxon>Bacteroidia</taxon>
        <taxon>Bacteroidales</taxon>
        <taxon>Bacteroidaceae</taxon>
        <taxon>Bacteroides</taxon>
    </lineage>
</organism>
<dbReference type="RefSeq" id="WP_118403957.1">
    <property type="nucleotide sequence ID" value="NZ_JBCONJ010000134.1"/>
</dbReference>
<gene>
    <name evidence="1" type="ORF">DWX97_25260</name>
</gene>
<dbReference type="AlphaFoldDB" id="A0A412I329"/>